<keyword evidence="6 10" id="KW-0819">tRNA processing</keyword>
<keyword evidence="2 10" id="KW-0963">Cytoplasm</keyword>
<comment type="function">
    <text evidence="10">Specifically methylates the N1 position of guanosine-37 in various cytoplasmic and mitochondrial tRNAs. Methylation is not dependent on the nature of the nucleoside 5' of the target nucleoside. This is the first step in the biosynthesis of wybutosine (yW), a modified base adjacent to the anticodon of tRNAs and required for accurate decoding.</text>
</comment>
<evidence type="ECO:0000313" key="12">
    <source>
        <dbReference type="EMBL" id="KAF8567955.1"/>
    </source>
</evidence>
<feature type="binding site" evidence="10">
    <location>
        <begin position="414"/>
        <end position="415"/>
    </location>
    <ligand>
        <name>S-adenosyl-L-methionine</name>
        <dbReference type="ChEBI" id="CHEBI:59789"/>
    </ligand>
</feature>
<dbReference type="AlphaFoldDB" id="A0A8T0DJB8"/>
<dbReference type="SUPFAM" id="SSF53335">
    <property type="entry name" value="S-adenosyl-L-methionine-dependent methyltransferases"/>
    <property type="match status" value="1"/>
</dbReference>
<dbReference type="InterPro" id="IPR030382">
    <property type="entry name" value="MeTrfase_TRM5/TYW2"/>
</dbReference>
<evidence type="ECO:0000256" key="5">
    <source>
        <dbReference type="ARBA" id="ARBA00022691"/>
    </source>
</evidence>
<keyword evidence="13" id="KW-1185">Reference proteome</keyword>
<accession>A0A8T0DJB8</accession>
<comment type="caution">
    <text evidence="12">The sequence shown here is derived from an EMBL/GenBank/DDBJ whole genome shotgun (WGS) entry which is preliminary data.</text>
</comment>
<sequence length="616" mass="69394">MPATIYLNLHLTFTPTFLHFEVLKAVCLRFLIVRVWPCFNLRTLAVAATNGAVGERSVEASCRPTTNLLPTLSTDVTLDRTRFNQIVPMLVVGLACDRQLHKTCEAIRAYFPQFVRIPKLSRTYQDSTGVFRKLMLLQPLSTEVDSPTLPLLKSLNIDVRLDPCPMAEVSDSEGKNTSSGRTESPLLRSIPPDALELVLGPGRINLILGYPNVSFEVALKELLPHHVSPISGFTVMGHVAHFNLKPDALPYRHLIGKFKFQFNTYCLQYVLSERFVQTSDELTACGTDCFSFPGQLVLDKFPQIRTVIHKAAVIESDYRNFQLDLMAGEPNYVTAVKENNLTFHLDISKVYWNSRLGTEHTRIVDRLCSPFVIDQSDKPTTIAANEVVVYDVFAGVGPFAVPAARLGCRVFANDLNPDSYQWLLRNVQENRSRKKPMQSISCTNMDGRAFIHQVLLPNYWKTVRSDTPPRRYVTLMNLPALAPDFLDAFINQSSVPTNVVTSMNDSCDTSQTLPFDHLPLDVFCYCFLRRNEESEETIKLRIAKALGATLSVFTSSESATTSYPKIQAWSLRFVRNVAPFKDMFCAEFQLFLPPPSFEKVDIMDPATKRPKMDNVA</sequence>
<comment type="subunit">
    <text evidence="10">Monomer.</text>
</comment>
<dbReference type="EC" id="2.1.1.228" evidence="10"/>
<feature type="binding site" evidence="10">
    <location>
        <position position="360"/>
    </location>
    <ligand>
        <name>S-adenosyl-L-methionine</name>
        <dbReference type="ChEBI" id="CHEBI:59789"/>
    </ligand>
</feature>
<dbReference type="InterPro" id="IPR025792">
    <property type="entry name" value="tRNA_Gua_MeTrfase_euk"/>
</dbReference>
<evidence type="ECO:0000256" key="4">
    <source>
        <dbReference type="ARBA" id="ARBA00022679"/>
    </source>
</evidence>
<comment type="catalytic activity">
    <reaction evidence="10">
        <text>guanosine(37) in tRNA + S-adenosyl-L-methionine = N(1)-methylguanosine(37) in tRNA + S-adenosyl-L-homocysteine + H(+)</text>
        <dbReference type="Rhea" id="RHEA:36899"/>
        <dbReference type="Rhea" id="RHEA-COMP:10145"/>
        <dbReference type="Rhea" id="RHEA-COMP:10147"/>
        <dbReference type="ChEBI" id="CHEBI:15378"/>
        <dbReference type="ChEBI" id="CHEBI:57856"/>
        <dbReference type="ChEBI" id="CHEBI:59789"/>
        <dbReference type="ChEBI" id="CHEBI:73542"/>
        <dbReference type="ChEBI" id="CHEBI:74269"/>
        <dbReference type="EC" id="2.1.1.228"/>
    </reaction>
</comment>
<dbReference type="PROSITE" id="PS51684">
    <property type="entry name" value="SAM_MT_TRM5_TYW2"/>
    <property type="match status" value="1"/>
</dbReference>
<dbReference type="InterPro" id="IPR029063">
    <property type="entry name" value="SAM-dependent_MTases_sf"/>
</dbReference>
<dbReference type="PANTHER" id="PTHR23245">
    <property type="entry name" value="TRNA METHYLTRANSFERASE"/>
    <property type="match status" value="1"/>
</dbReference>
<dbReference type="GO" id="GO:0005634">
    <property type="term" value="C:nucleus"/>
    <property type="evidence" value="ECO:0007669"/>
    <property type="project" value="UniProtKB-SubCell"/>
</dbReference>
<protein>
    <recommendedName>
        <fullName evidence="10">tRNA (guanine(37)-N1)-methyltransferase</fullName>
        <ecNumber evidence="10">2.1.1.228</ecNumber>
    </recommendedName>
    <alternativeName>
        <fullName evidence="10">M1G-methyltransferase</fullName>
    </alternativeName>
    <alternativeName>
        <fullName evidence="10">tRNA [GM37] methyltransferase</fullName>
    </alternativeName>
    <alternativeName>
        <fullName evidence="10">tRNA methyltransferase 5 homolog</fullName>
    </alternativeName>
</protein>
<evidence type="ECO:0000256" key="9">
    <source>
        <dbReference type="ARBA" id="ARBA00045951"/>
    </source>
</evidence>
<evidence type="ECO:0000256" key="2">
    <source>
        <dbReference type="ARBA" id="ARBA00022490"/>
    </source>
</evidence>
<dbReference type="PANTHER" id="PTHR23245:SF36">
    <property type="entry name" value="TRNA (GUANINE(37)-N1)-METHYLTRANSFERASE"/>
    <property type="match status" value="1"/>
</dbReference>
<evidence type="ECO:0000256" key="7">
    <source>
        <dbReference type="ARBA" id="ARBA00023128"/>
    </source>
</evidence>
<evidence type="ECO:0000256" key="10">
    <source>
        <dbReference type="HAMAP-Rule" id="MF_03152"/>
    </source>
</evidence>
<evidence type="ECO:0000256" key="3">
    <source>
        <dbReference type="ARBA" id="ARBA00022603"/>
    </source>
</evidence>
<dbReference type="GO" id="GO:0052906">
    <property type="term" value="F:tRNA (guanine(37)-N1)-methyltransferase activity"/>
    <property type="evidence" value="ECO:0007669"/>
    <property type="project" value="UniProtKB-UniRule"/>
</dbReference>
<organism evidence="12 13">
    <name type="scientific">Paragonimus westermani</name>
    <dbReference type="NCBI Taxonomy" id="34504"/>
    <lineage>
        <taxon>Eukaryota</taxon>
        <taxon>Metazoa</taxon>
        <taxon>Spiralia</taxon>
        <taxon>Lophotrochozoa</taxon>
        <taxon>Platyhelminthes</taxon>
        <taxon>Trematoda</taxon>
        <taxon>Digenea</taxon>
        <taxon>Plagiorchiida</taxon>
        <taxon>Troglotremata</taxon>
        <taxon>Troglotrematidae</taxon>
        <taxon>Paragonimus</taxon>
    </lineage>
</organism>
<comment type="function">
    <text evidence="9">Involved in mitochondrial tRNA methylation. Specifically methylates the N1 position of guanosine-37 in various tRNAs. Methylation is not dependent on the nature of the nucleoside 5' of the target nucleoside. This is the first step in the biosynthesis of wybutosine (yW), a modified base adjacent to the anticodon of tRNAs and required for accurate decoding.</text>
</comment>
<dbReference type="Pfam" id="PF02475">
    <property type="entry name" value="TRM5-TYW2_MTfase"/>
    <property type="match status" value="1"/>
</dbReference>
<keyword evidence="4 10" id="KW-0808">Transferase</keyword>
<dbReference type="CDD" id="cd02440">
    <property type="entry name" value="AdoMet_MTases"/>
    <property type="match status" value="1"/>
</dbReference>
<keyword evidence="3 10" id="KW-0489">Methyltransferase</keyword>
<reference evidence="12 13" key="1">
    <citation type="submission" date="2019-07" db="EMBL/GenBank/DDBJ databases">
        <title>Annotation for the trematode Paragonimus westermani.</title>
        <authorList>
            <person name="Choi Y.-J."/>
        </authorList>
    </citation>
    <scope>NUCLEOTIDE SEQUENCE [LARGE SCALE GENOMIC DNA]</scope>
    <source>
        <strain evidence="12">180907_Pwestermani</strain>
    </source>
</reference>
<gene>
    <name evidence="12" type="ORF">P879_03076</name>
</gene>
<dbReference type="EMBL" id="JTDF01003246">
    <property type="protein sequence ID" value="KAF8567955.1"/>
    <property type="molecule type" value="Genomic_DNA"/>
</dbReference>
<keyword evidence="5 10" id="KW-0949">S-adenosyl-L-methionine</keyword>
<dbReference type="InterPro" id="IPR056743">
    <property type="entry name" value="TRM5-TYW2-like_MTfase"/>
</dbReference>
<comment type="similarity">
    <text evidence="10">Belongs to the TRM5 / TYW2 family.</text>
</comment>
<comment type="subcellular location">
    <subcellularLocation>
        <location evidence="10">Mitochondrion matrix</location>
    </subcellularLocation>
    <subcellularLocation>
        <location evidence="10">Nucleus</location>
    </subcellularLocation>
    <subcellularLocation>
        <location evidence="10">Cytoplasm</location>
    </subcellularLocation>
    <text evidence="10">Predominantly in the mitochondria and in the nucleus.</text>
</comment>
<comment type="similarity">
    <text evidence="1">Belongs to the class I-like SAM-binding methyltransferase superfamily. TRM5/TYW2 family.</text>
</comment>
<proteinExistence type="inferred from homology"/>
<dbReference type="Proteomes" id="UP000699462">
    <property type="component" value="Unassembled WGS sequence"/>
</dbReference>
<feature type="domain" description="SAM-dependent methyltransferase TRM5/TYW2-type" evidence="11">
    <location>
        <begin position="275"/>
        <end position="592"/>
    </location>
</feature>
<evidence type="ECO:0000256" key="8">
    <source>
        <dbReference type="ARBA" id="ARBA00023242"/>
    </source>
</evidence>
<dbReference type="HAMAP" id="MF_03152">
    <property type="entry name" value="TRM5"/>
    <property type="match status" value="1"/>
</dbReference>
<dbReference type="GO" id="GO:0070901">
    <property type="term" value="P:mitochondrial tRNA methylation"/>
    <property type="evidence" value="ECO:0007669"/>
    <property type="project" value="TreeGrafter"/>
</dbReference>
<keyword evidence="8 10" id="KW-0539">Nucleus</keyword>
<evidence type="ECO:0000313" key="13">
    <source>
        <dbReference type="Proteomes" id="UP000699462"/>
    </source>
</evidence>
<dbReference type="GO" id="GO:0005759">
    <property type="term" value="C:mitochondrial matrix"/>
    <property type="evidence" value="ECO:0007669"/>
    <property type="project" value="UniProtKB-SubCell"/>
</dbReference>
<evidence type="ECO:0000259" key="11">
    <source>
        <dbReference type="PROSITE" id="PS51684"/>
    </source>
</evidence>
<dbReference type="OrthoDB" id="408788at2759"/>
<dbReference type="GO" id="GO:0002939">
    <property type="term" value="P:tRNA N1-guanine methylation"/>
    <property type="evidence" value="ECO:0007669"/>
    <property type="project" value="TreeGrafter"/>
</dbReference>
<name>A0A8T0DJB8_9TREM</name>
<feature type="binding site" evidence="10">
    <location>
        <begin position="446"/>
        <end position="447"/>
    </location>
    <ligand>
        <name>S-adenosyl-L-methionine</name>
        <dbReference type="ChEBI" id="CHEBI:59789"/>
    </ligand>
</feature>
<evidence type="ECO:0000256" key="6">
    <source>
        <dbReference type="ARBA" id="ARBA00022694"/>
    </source>
</evidence>
<dbReference type="Gene3D" id="3.40.50.150">
    <property type="entry name" value="Vaccinia Virus protein VP39"/>
    <property type="match status" value="1"/>
</dbReference>
<keyword evidence="7 10" id="KW-0496">Mitochondrion</keyword>
<evidence type="ECO:0000256" key="1">
    <source>
        <dbReference type="ARBA" id="ARBA00009775"/>
    </source>
</evidence>
<feature type="binding site" evidence="10">
    <location>
        <position position="477"/>
    </location>
    <ligand>
        <name>S-adenosyl-L-methionine</name>
        <dbReference type="ChEBI" id="CHEBI:59789"/>
    </ligand>
</feature>